<accession>A0ABX0V6T9</accession>
<keyword evidence="4" id="KW-1185">Reference proteome</keyword>
<evidence type="ECO:0000256" key="1">
    <source>
        <dbReference type="ARBA" id="ARBA00004613"/>
    </source>
</evidence>
<keyword evidence="2" id="KW-0964">Secreted</keyword>
<dbReference type="PROSITE" id="PS00330">
    <property type="entry name" value="HEMOLYSIN_CALCIUM"/>
    <property type="match status" value="2"/>
</dbReference>
<proteinExistence type="predicted"/>
<name>A0ABX0V6T9_9HYPH</name>
<reference evidence="3 4" key="1">
    <citation type="submission" date="2020-03" db="EMBL/GenBank/DDBJ databases">
        <title>The genome sequence of Microvirga sp. c23x22.</title>
        <authorList>
            <person name="Zhang X."/>
        </authorList>
    </citation>
    <scope>NUCLEOTIDE SEQUENCE [LARGE SCALE GENOMIC DNA]</scope>
    <source>
        <strain evidence="4">c23x22</strain>
    </source>
</reference>
<dbReference type="Proteomes" id="UP000707352">
    <property type="component" value="Unassembled WGS sequence"/>
</dbReference>
<dbReference type="InterPro" id="IPR050557">
    <property type="entry name" value="RTX_toxin/Mannuronan_C5-epim"/>
</dbReference>
<dbReference type="RefSeq" id="WP_167671313.1">
    <property type="nucleotide sequence ID" value="NZ_JAATJS010000001.1"/>
</dbReference>
<dbReference type="InterPro" id="IPR011049">
    <property type="entry name" value="Serralysin-like_metalloprot_C"/>
</dbReference>
<dbReference type="SUPFAM" id="SSF51120">
    <property type="entry name" value="beta-Roll"/>
    <property type="match status" value="1"/>
</dbReference>
<dbReference type="Pfam" id="PF00353">
    <property type="entry name" value="HemolysinCabind"/>
    <property type="match status" value="2"/>
</dbReference>
<evidence type="ECO:0000313" key="3">
    <source>
        <dbReference type="EMBL" id="NIX75427.1"/>
    </source>
</evidence>
<dbReference type="EMBL" id="JAATJS010000001">
    <property type="protein sequence ID" value="NIX75427.1"/>
    <property type="molecule type" value="Genomic_DNA"/>
</dbReference>
<evidence type="ECO:0000256" key="2">
    <source>
        <dbReference type="ARBA" id="ARBA00022525"/>
    </source>
</evidence>
<comment type="subcellular location">
    <subcellularLocation>
        <location evidence="1">Secreted</location>
    </subcellularLocation>
</comment>
<dbReference type="PANTHER" id="PTHR38340:SF1">
    <property type="entry name" value="S-LAYER PROTEIN"/>
    <property type="match status" value="1"/>
</dbReference>
<dbReference type="PRINTS" id="PR00313">
    <property type="entry name" value="CABNDNGRPT"/>
</dbReference>
<protein>
    <submittedName>
        <fullName evidence="3">Calcium-binding protein</fullName>
    </submittedName>
</protein>
<dbReference type="PANTHER" id="PTHR38340">
    <property type="entry name" value="S-LAYER PROTEIN"/>
    <property type="match status" value="1"/>
</dbReference>
<dbReference type="Gene3D" id="2.150.10.10">
    <property type="entry name" value="Serralysin-like metalloprotease, C-terminal"/>
    <property type="match status" value="2"/>
</dbReference>
<dbReference type="InterPro" id="IPR001343">
    <property type="entry name" value="Hemolysn_Ca-bd"/>
</dbReference>
<organism evidence="3 4">
    <name type="scientific">Microvirga terricola</name>
    <dbReference type="NCBI Taxonomy" id="2719797"/>
    <lineage>
        <taxon>Bacteria</taxon>
        <taxon>Pseudomonadati</taxon>
        <taxon>Pseudomonadota</taxon>
        <taxon>Alphaproteobacteria</taxon>
        <taxon>Hyphomicrobiales</taxon>
        <taxon>Methylobacteriaceae</taxon>
        <taxon>Microvirga</taxon>
    </lineage>
</organism>
<evidence type="ECO:0000313" key="4">
    <source>
        <dbReference type="Proteomes" id="UP000707352"/>
    </source>
</evidence>
<sequence>MVNFPDESAFAVTIPDVTPHVVVDYAAAFNVQALAPGFPTFSGIPRGKTYSPYYGGEGRDVLKGGSESNAYYGWNGDDVLYGNGGNDYLTGESGNDKLYGGAGDDILNGGGDNDTLNGGAGKDVFVFSTALDRANNVDLIRDFNVKDDTIHLRQAIFTILPAGILSETAFWTGTAAHTAEDRIIYDKATGYLSYDPDGVGEAPQILFARLKAGLALTKADFLVI</sequence>
<comment type="caution">
    <text evidence="3">The sequence shown here is derived from an EMBL/GenBank/DDBJ whole genome shotgun (WGS) entry which is preliminary data.</text>
</comment>
<dbReference type="InterPro" id="IPR018511">
    <property type="entry name" value="Hemolysin-typ_Ca-bd_CS"/>
</dbReference>
<gene>
    <name evidence="3" type="ORF">HB375_02215</name>
</gene>